<dbReference type="EMBL" id="KV919086">
    <property type="protein sequence ID" value="OSX72063.1"/>
    <property type="molecule type" value="Genomic_DNA"/>
</dbReference>
<organism evidence="4 5">
    <name type="scientific">Porphyra umbilicalis</name>
    <name type="common">Purple laver</name>
    <name type="synonym">Red alga</name>
    <dbReference type="NCBI Taxonomy" id="2786"/>
    <lineage>
        <taxon>Eukaryota</taxon>
        <taxon>Rhodophyta</taxon>
        <taxon>Bangiophyceae</taxon>
        <taxon>Bangiales</taxon>
        <taxon>Bangiaceae</taxon>
        <taxon>Porphyra</taxon>
    </lineage>
</organism>
<feature type="compositionally biased region" description="Pro residues" evidence="1">
    <location>
        <begin position="327"/>
        <end position="383"/>
    </location>
</feature>
<feature type="region of interest" description="Disordered" evidence="1">
    <location>
        <begin position="303"/>
        <end position="411"/>
    </location>
</feature>
<dbReference type="Proteomes" id="UP000218209">
    <property type="component" value="Unassembled WGS sequence"/>
</dbReference>
<accession>A0A1X6NUJ9</accession>
<reference evidence="4 5" key="1">
    <citation type="submission" date="2017-03" db="EMBL/GenBank/DDBJ databases">
        <title>WGS assembly of Porphyra umbilicalis.</title>
        <authorList>
            <person name="Brawley S.H."/>
            <person name="Blouin N.A."/>
            <person name="Ficko-Blean E."/>
            <person name="Wheeler G.L."/>
            <person name="Lohr M."/>
            <person name="Goodson H.V."/>
            <person name="Jenkins J.W."/>
            <person name="Blaby-Haas C.E."/>
            <person name="Helliwell K.E."/>
            <person name="Chan C."/>
            <person name="Marriage T."/>
            <person name="Bhattacharya D."/>
            <person name="Klein A.S."/>
            <person name="Badis Y."/>
            <person name="Brodie J."/>
            <person name="Cao Y."/>
            <person name="Collen J."/>
            <person name="Dittami S.M."/>
            <person name="Gachon C.M."/>
            <person name="Green B.R."/>
            <person name="Karpowicz S."/>
            <person name="Kim J.W."/>
            <person name="Kudahl U."/>
            <person name="Lin S."/>
            <person name="Michel G."/>
            <person name="Mittag M."/>
            <person name="Olson B.J."/>
            <person name="Pangilinan J."/>
            <person name="Peng Y."/>
            <person name="Qiu H."/>
            <person name="Shu S."/>
            <person name="Singer J.T."/>
            <person name="Smith A.G."/>
            <person name="Sprecher B.N."/>
            <person name="Wagner V."/>
            <person name="Wang W."/>
            <person name="Wang Z.-Y."/>
            <person name="Yan J."/>
            <person name="Yarish C."/>
            <person name="Zoeuner-Riek S."/>
            <person name="Zhuang Y."/>
            <person name="Zou Y."/>
            <person name="Lindquist E.A."/>
            <person name="Grimwood J."/>
            <person name="Barry K."/>
            <person name="Rokhsar D.S."/>
            <person name="Schmutz J."/>
            <person name="Stiller J.W."/>
            <person name="Grossman A.R."/>
            <person name="Prochnik S.E."/>
        </authorList>
    </citation>
    <scope>NUCLEOTIDE SEQUENCE [LARGE SCALE GENOMIC DNA]</scope>
    <source>
        <strain evidence="4">4086291</strain>
    </source>
</reference>
<dbReference type="PRINTS" id="PR01217">
    <property type="entry name" value="PRICHEXTENSN"/>
</dbReference>
<feature type="domain" description="Chitin-binding type-4" evidence="3">
    <location>
        <begin position="35"/>
        <end position="295"/>
    </location>
</feature>
<feature type="chain" id="PRO_5012936822" description="Chitin-binding type-4 domain-containing protein" evidence="2">
    <location>
        <begin position="32"/>
        <end position="475"/>
    </location>
</feature>
<evidence type="ECO:0000256" key="1">
    <source>
        <dbReference type="SAM" id="MobiDB-lite"/>
    </source>
</evidence>
<keyword evidence="2" id="KW-0732">Signal</keyword>
<dbReference type="OrthoDB" id="64893at2759"/>
<evidence type="ECO:0000256" key="2">
    <source>
        <dbReference type="SAM" id="SignalP"/>
    </source>
</evidence>
<evidence type="ECO:0000313" key="4">
    <source>
        <dbReference type="EMBL" id="OSX72063.1"/>
    </source>
</evidence>
<keyword evidence="5" id="KW-1185">Reference proteome</keyword>
<evidence type="ECO:0000313" key="5">
    <source>
        <dbReference type="Proteomes" id="UP000218209"/>
    </source>
</evidence>
<dbReference type="AlphaFoldDB" id="A0A1X6NUJ9"/>
<evidence type="ECO:0000259" key="3">
    <source>
        <dbReference type="Pfam" id="PF03067"/>
    </source>
</evidence>
<feature type="compositionally biased region" description="Pro residues" evidence="1">
    <location>
        <begin position="390"/>
        <end position="402"/>
    </location>
</feature>
<proteinExistence type="predicted"/>
<name>A0A1X6NUJ9_PORUM</name>
<dbReference type="InterPro" id="IPR004302">
    <property type="entry name" value="Cellulose/chitin-bd_N"/>
</dbReference>
<feature type="signal peptide" evidence="2">
    <location>
        <begin position="1"/>
        <end position="31"/>
    </location>
</feature>
<dbReference type="Pfam" id="PF03067">
    <property type="entry name" value="LPMO_10"/>
    <property type="match status" value="1"/>
</dbReference>
<protein>
    <recommendedName>
        <fullName evidence="3">Chitin-binding type-4 domain-containing protein</fullName>
    </recommendedName>
</protein>
<gene>
    <name evidence="4" type="ORF">BU14_0471s0002</name>
</gene>
<sequence length="475" mass="49175">MARCQARVSTLAVLLAATVAGALILLSAAEGADSHGLMVSSRQRGALNVRNYPTIDATAPIDYCPHCLNAGGTGAVQSANGGPFVAYDPLDATARAARAGDHGACGDPASARPGDHAAGGRFFHGGVSVATYTAGGTVDFSVAITAAHGGYMEWWVCDLDACGQEDINDACFAVPGACVRLEREPLASCESGTDTRCGPVHAAYPSRWYFPCGTSGGGTGTPLRYGGPDGRMRYRLPAGFACDRCVVQWYWATANSCVPKGAETYGAWAGCTAGGGRGAPCGAAWPEEFWTCADVVIKGDNSPGGGGGAVPPPMPTMPPVAVVGTPTPLPPPPPPPPRPTRPPPPPPTRPPPPRPTRPPPPRPTRPPPPPPTRPPPQMRPPPSAGHRAAPIPPCGVPPPRTRPPSGGDRVWRDWAGAPRCLLPPPPPGQPDRCARVGSVCAWPWRRRRIVECCGQDAVCVRGKKGFGYCAAVVEA</sequence>